<evidence type="ECO:0000313" key="3">
    <source>
        <dbReference type="Proteomes" id="UP000798808"/>
    </source>
</evidence>
<name>A0ABW9RWS0_9BACT</name>
<reference evidence="2 3" key="1">
    <citation type="submission" date="2019-02" db="EMBL/GenBank/DDBJ databases">
        <authorList>
            <person name="Goldberg S.R."/>
            <person name="Haltli B.A."/>
            <person name="Correa H."/>
            <person name="Russell K.G."/>
        </authorList>
    </citation>
    <scope>NUCLEOTIDE SEQUENCE [LARGE SCALE GENOMIC DNA]</scope>
    <source>
        <strain evidence="2 3">JCM 16186</strain>
    </source>
</reference>
<protein>
    <submittedName>
        <fullName evidence="2">Zf-HC2 domain-containing protein</fullName>
    </submittedName>
</protein>
<dbReference type="RefSeq" id="WP_155176397.1">
    <property type="nucleotide sequence ID" value="NZ_BAAAFL010000043.1"/>
</dbReference>
<keyword evidence="1" id="KW-0472">Membrane</keyword>
<feature type="transmembrane region" description="Helical" evidence="1">
    <location>
        <begin position="147"/>
        <end position="168"/>
    </location>
</feature>
<organism evidence="2 3">
    <name type="scientific">Fulvivirga kasyanovii</name>
    <dbReference type="NCBI Taxonomy" id="396812"/>
    <lineage>
        <taxon>Bacteria</taxon>
        <taxon>Pseudomonadati</taxon>
        <taxon>Bacteroidota</taxon>
        <taxon>Cytophagia</taxon>
        <taxon>Cytophagales</taxon>
        <taxon>Fulvivirgaceae</taxon>
        <taxon>Fulvivirga</taxon>
    </lineage>
</organism>
<sequence length="177" mass="19976">MEKPLKITDELLLDYIDGLLSKEEAARVEKACDQPQVAFRLEELKKTDQLLLMTATLQTPSKNFSSKVMANLDKPIVKSINYSRKNGLIILILALLTVIAGSLYMTESMLTLDMFDTVELPQVGNVMEMPDVQLPDSVNLKIITDGLLFAVLILALLLLDKVVLRPFFKSRRTEMQY</sequence>
<comment type="caution">
    <text evidence="2">The sequence shown here is derived from an EMBL/GenBank/DDBJ whole genome shotgun (WGS) entry which is preliminary data.</text>
</comment>
<gene>
    <name evidence="2" type="ORF">E1163_27110</name>
</gene>
<feature type="transmembrane region" description="Helical" evidence="1">
    <location>
        <begin position="88"/>
        <end position="106"/>
    </location>
</feature>
<evidence type="ECO:0000313" key="2">
    <source>
        <dbReference type="EMBL" id="MTI28658.1"/>
    </source>
</evidence>
<accession>A0ABW9RWS0</accession>
<keyword evidence="3" id="KW-1185">Reference proteome</keyword>
<proteinExistence type="predicted"/>
<evidence type="ECO:0000256" key="1">
    <source>
        <dbReference type="SAM" id="Phobius"/>
    </source>
</evidence>
<keyword evidence="1" id="KW-1133">Transmembrane helix</keyword>
<dbReference type="EMBL" id="SMLW01000669">
    <property type="protein sequence ID" value="MTI28658.1"/>
    <property type="molecule type" value="Genomic_DNA"/>
</dbReference>
<dbReference type="Proteomes" id="UP000798808">
    <property type="component" value="Unassembled WGS sequence"/>
</dbReference>
<keyword evidence="1" id="KW-0812">Transmembrane</keyword>